<proteinExistence type="predicted"/>
<name>A0A3P6GVQ1_BRAOL</name>
<protein>
    <submittedName>
        <fullName evidence="1">Uncharacterized protein</fullName>
    </submittedName>
</protein>
<reference evidence="1" key="1">
    <citation type="submission" date="2018-11" db="EMBL/GenBank/DDBJ databases">
        <authorList>
            <consortium name="Genoscope - CEA"/>
            <person name="William W."/>
        </authorList>
    </citation>
    <scope>NUCLEOTIDE SEQUENCE</scope>
</reference>
<evidence type="ECO:0000313" key="1">
    <source>
        <dbReference type="EMBL" id="VDD57729.1"/>
    </source>
</evidence>
<organism evidence="1">
    <name type="scientific">Brassica oleracea</name>
    <name type="common">Wild cabbage</name>
    <dbReference type="NCBI Taxonomy" id="3712"/>
    <lineage>
        <taxon>Eukaryota</taxon>
        <taxon>Viridiplantae</taxon>
        <taxon>Streptophyta</taxon>
        <taxon>Embryophyta</taxon>
        <taxon>Tracheophyta</taxon>
        <taxon>Spermatophyta</taxon>
        <taxon>Magnoliopsida</taxon>
        <taxon>eudicotyledons</taxon>
        <taxon>Gunneridae</taxon>
        <taxon>Pentapetalae</taxon>
        <taxon>rosids</taxon>
        <taxon>malvids</taxon>
        <taxon>Brassicales</taxon>
        <taxon>Brassicaceae</taxon>
        <taxon>Brassiceae</taxon>
        <taxon>Brassica</taxon>
    </lineage>
</organism>
<accession>A0A3P6GVQ1</accession>
<dbReference type="EMBL" id="LR031879">
    <property type="protein sequence ID" value="VDD57729.1"/>
    <property type="molecule type" value="Genomic_DNA"/>
</dbReference>
<dbReference type="AlphaFoldDB" id="A0A3P6GVQ1"/>
<sequence length="70" mass="8077">MWASTICLVSINNFISYNNLLINPKNQLNSSYLPIKLVFVDNPLSSSLFIISKQKISSVYIFFIWFINSL</sequence>
<gene>
    <name evidence="1" type="ORF">BOLC8T50958H</name>
</gene>